<dbReference type="PANTHER" id="PTHR35869">
    <property type="entry name" value="OUTER-MEMBRANE LIPOPROTEIN CARRIER PROTEIN"/>
    <property type="match status" value="1"/>
</dbReference>
<comment type="caution">
    <text evidence="3">The sequence shown here is derived from an EMBL/GenBank/DDBJ whole genome shotgun (WGS) entry which is preliminary data.</text>
</comment>
<evidence type="ECO:0000313" key="4">
    <source>
        <dbReference type="Proteomes" id="UP001199816"/>
    </source>
</evidence>
<accession>A0ABS8PVA5</accession>
<dbReference type="PANTHER" id="PTHR35869:SF1">
    <property type="entry name" value="OUTER-MEMBRANE LIPOPROTEIN CARRIER PROTEIN"/>
    <property type="match status" value="1"/>
</dbReference>
<dbReference type="InterPro" id="IPR004564">
    <property type="entry name" value="OM_lipoprot_carrier_LolA-like"/>
</dbReference>
<evidence type="ECO:0000256" key="1">
    <source>
        <dbReference type="ARBA" id="ARBA00022729"/>
    </source>
</evidence>
<dbReference type="RefSeq" id="WP_231007408.1">
    <property type="nucleotide sequence ID" value="NZ_JAJNEC010000006.1"/>
</dbReference>
<feature type="chain" id="PRO_5046505115" evidence="2">
    <location>
        <begin position="20"/>
        <end position="208"/>
    </location>
</feature>
<name>A0ABS8PVA5_9BACT</name>
<keyword evidence="1 2" id="KW-0732">Signal</keyword>
<protein>
    <submittedName>
        <fullName evidence="3">Outer membrane lipoprotein carrier protein LolA</fullName>
    </submittedName>
</protein>
<proteinExistence type="predicted"/>
<evidence type="ECO:0000256" key="2">
    <source>
        <dbReference type="SAM" id="SignalP"/>
    </source>
</evidence>
<organism evidence="3 4">
    <name type="scientific">Niabella pedocola</name>
    <dbReference type="NCBI Taxonomy" id="1752077"/>
    <lineage>
        <taxon>Bacteria</taxon>
        <taxon>Pseudomonadati</taxon>
        <taxon>Bacteroidota</taxon>
        <taxon>Chitinophagia</taxon>
        <taxon>Chitinophagales</taxon>
        <taxon>Chitinophagaceae</taxon>
        <taxon>Niabella</taxon>
    </lineage>
</organism>
<keyword evidence="3" id="KW-0449">Lipoprotein</keyword>
<gene>
    <name evidence="3" type="ORF">LQ567_19655</name>
</gene>
<dbReference type="CDD" id="cd16325">
    <property type="entry name" value="LolA"/>
    <property type="match status" value="1"/>
</dbReference>
<dbReference type="Gene3D" id="2.50.20.10">
    <property type="entry name" value="Lipoprotein localisation LolA/LolB/LppX"/>
    <property type="match status" value="1"/>
</dbReference>
<dbReference type="EMBL" id="JAJNEC010000006">
    <property type="protein sequence ID" value="MCD2425010.1"/>
    <property type="molecule type" value="Genomic_DNA"/>
</dbReference>
<dbReference type="InterPro" id="IPR029046">
    <property type="entry name" value="LolA/LolB/LppX"/>
</dbReference>
<reference evidence="3 4" key="1">
    <citation type="submission" date="2021-11" db="EMBL/GenBank/DDBJ databases">
        <title>Genomic of Niabella pedocola.</title>
        <authorList>
            <person name="Wu T."/>
        </authorList>
    </citation>
    <scope>NUCLEOTIDE SEQUENCE [LARGE SCALE GENOMIC DNA]</scope>
    <source>
        <strain evidence="3 4">JCM 31011</strain>
    </source>
</reference>
<sequence length="208" mass="23179">MRKLFFMLLLGVMTAPGFAQYKPVGNEGAVKARFAAAAKQINSIASDFTQVKTLSMLSEKVTSKGKFYFKKSSQVRMEYTSPYQYLMVINGSKVSIKDGQKTSKMSAGSSKMFQQANQLMMDCARGTVFDNPNFSVKLLENGNSYLADMTPVTKEMKTLFKSVKVVLQKTNFLVSQVQMVDNRGDQTTINYSGQQLNTVLSDALFTIR</sequence>
<keyword evidence="4" id="KW-1185">Reference proteome</keyword>
<dbReference type="SUPFAM" id="SSF89392">
    <property type="entry name" value="Prokaryotic lipoproteins and lipoprotein localization factors"/>
    <property type="match status" value="1"/>
</dbReference>
<feature type="signal peptide" evidence="2">
    <location>
        <begin position="1"/>
        <end position="19"/>
    </location>
</feature>
<dbReference type="Pfam" id="PF03548">
    <property type="entry name" value="LolA"/>
    <property type="match status" value="1"/>
</dbReference>
<evidence type="ECO:0000313" key="3">
    <source>
        <dbReference type="EMBL" id="MCD2425010.1"/>
    </source>
</evidence>
<dbReference type="Proteomes" id="UP001199816">
    <property type="component" value="Unassembled WGS sequence"/>
</dbReference>